<organism evidence="2 3">
    <name type="scientific">Acorus calamus</name>
    <name type="common">Sweet flag</name>
    <dbReference type="NCBI Taxonomy" id="4465"/>
    <lineage>
        <taxon>Eukaryota</taxon>
        <taxon>Viridiplantae</taxon>
        <taxon>Streptophyta</taxon>
        <taxon>Embryophyta</taxon>
        <taxon>Tracheophyta</taxon>
        <taxon>Spermatophyta</taxon>
        <taxon>Magnoliopsida</taxon>
        <taxon>Liliopsida</taxon>
        <taxon>Acoraceae</taxon>
        <taxon>Acorus</taxon>
    </lineage>
</organism>
<dbReference type="EMBL" id="JAUJYO010000001">
    <property type="protein sequence ID" value="KAK1325673.1"/>
    <property type="molecule type" value="Genomic_DNA"/>
</dbReference>
<dbReference type="InterPro" id="IPR027417">
    <property type="entry name" value="P-loop_NTPase"/>
</dbReference>
<comment type="caution">
    <text evidence="2">The sequence shown here is derived from an EMBL/GenBank/DDBJ whole genome shotgun (WGS) entry which is preliminary data.</text>
</comment>
<sequence length="108" mass="12466">MATNPSINSNIPTTKMEEEVRGADEKTEEKYAHIISTLPKKKSWGQELQRYQGFWYYPFFLDGVMSVQHNFKVRPSDVLKTTPIVEQFGPKQAEVTALEISSLRQMNK</sequence>
<proteinExistence type="predicted"/>
<name>A0AAV9FMG2_ACOCL</name>
<feature type="compositionally biased region" description="Basic and acidic residues" evidence="1">
    <location>
        <begin position="15"/>
        <end position="26"/>
    </location>
</feature>
<gene>
    <name evidence="2" type="primary">SOT13</name>
    <name evidence="2" type="ORF">QJS10_CPA01g01672</name>
</gene>
<dbReference type="Gene3D" id="3.40.50.300">
    <property type="entry name" value="P-loop containing nucleotide triphosphate hydrolases"/>
    <property type="match status" value="1"/>
</dbReference>
<reference evidence="2" key="1">
    <citation type="journal article" date="2023" name="Nat. Commun.">
        <title>Diploid and tetraploid genomes of Acorus and the evolution of monocots.</title>
        <authorList>
            <person name="Ma L."/>
            <person name="Liu K.W."/>
            <person name="Li Z."/>
            <person name="Hsiao Y.Y."/>
            <person name="Qi Y."/>
            <person name="Fu T."/>
            <person name="Tang G.D."/>
            <person name="Zhang D."/>
            <person name="Sun W.H."/>
            <person name="Liu D.K."/>
            <person name="Li Y."/>
            <person name="Chen G.Z."/>
            <person name="Liu X.D."/>
            <person name="Liao X.Y."/>
            <person name="Jiang Y.T."/>
            <person name="Yu X."/>
            <person name="Hao Y."/>
            <person name="Huang J."/>
            <person name="Zhao X.W."/>
            <person name="Ke S."/>
            <person name="Chen Y.Y."/>
            <person name="Wu W.L."/>
            <person name="Hsu J.L."/>
            <person name="Lin Y.F."/>
            <person name="Huang M.D."/>
            <person name="Li C.Y."/>
            <person name="Huang L."/>
            <person name="Wang Z.W."/>
            <person name="Zhao X."/>
            <person name="Zhong W.Y."/>
            <person name="Peng D.H."/>
            <person name="Ahmad S."/>
            <person name="Lan S."/>
            <person name="Zhang J.S."/>
            <person name="Tsai W.C."/>
            <person name="Van de Peer Y."/>
            <person name="Liu Z.J."/>
        </authorList>
    </citation>
    <scope>NUCLEOTIDE SEQUENCE</scope>
    <source>
        <strain evidence="2">CP</strain>
    </source>
</reference>
<evidence type="ECO:0000313" key="2">
    <source>
        <dbReference type="EMBL" id="KAK1325673.1"/>
    </source>
</evidence>
<feature type="compositionally biased region" description="Polar residues" evidence="1">
    <location>
        <begin position="1"/>
        <end position="13"/>
    </location>
</feature>
<dbReference type="Proteomes" id="UP001180020">
    <property type="component" value="Unassembled WGS sequence"/>
</dbReference>
<reference evidence="2" key="2">
    <citation type="submission" date="2023-06" db="EMBL/GenBank/DDBJ databases">
        <authorList>
            <person name="Ma L."/>
            <person name="Liu K.-W."/>
            <person name="Li Z."/>
            <person name="Hsiao Y.-Y."/>
            <person name="Qi Y."/>
            <person name="Fu T."/>
            <person name="Tang G."/>
            <person name="Zhang D."/>
            <person name="Sun W.-H."/>
            <person name="Liu D.-K."/>
            <person name="Li Y."/>
            <person name="Chen G.-Z."/>
            <person name="Liu X.-D."/>
            <person name="Liao X.-Y."/>
            <person name="Jiang Y.-T."/>
            <person name="Yu X."/>
            <person name="Hao Y."/>
            <person name="Huang J."/>
            <person name="Zhao X.-W."/>
            <person name="Ke S."/>
            <person name="Chen Y.-Y."/>
            <person name="Wu W.-L."/>
            <person name="Hsu J.-L."/>
            <person name="Lin Y.-F."/>
            <person name="Huang M.-D."/>
            <person name="Li C.-Y."/>
            <person name="Huang L."/>
            <person name="Wang Z.-W."/>
            <person name="Zhao X."/>
            <person name="Zhong W.-Y."/>
            <person name="Peng D.-H."/>
            <person name="Ahmad S."/>
            <person name="Lan S."/>
            <person name="Zhang J.-S."/>
            <person name="Tsai W.-C."/>
            <person name="Van De Peer Y."/>
            <person name="Liu Z.-J."/>
        </authorList>
    </citation>
    <scope>NUCLEOTIDE SEQUENCE</scope>
    <source>
        <strain evidence="2">CP</strain>
        <tissue evidence="2">Leaves</tissue>
    </source>
</reference>
<protein>
    <submittedName>
        <fullName evidence="2">Cytosolic sulfotransferase 13</fullName>
    </submittedName>
</protein>
<accession>A0AAV9FMG2</accession>
<keyword evidence="3" id="KW-1185">Reference proteome</keyword>
<feature type="region of interest" description="Disordered" evidence="1">
    <location>
        <begin position="1"/>
        <end position="26"/>
    </location>
</feature>
<evidence type="ECO:0000313" key="3">
    <source>
        <dbReference type="Proteomes" id="UP001180020"/>
    </source>
</evidence>
<evidence type="ECO:0000256" key="1">
    <source>
        <dbReference type="SAM" id="MobiDB-lite"/>
    </source>
</evidence>
<dbReference type="AlphaFoldDB" id="A0AAV9FMG2"/>